<reference evidence="2 3" key="1">
    <citation type="submission" date="2018-07" db="EMBL/GenBank/DDBJ databases">
        <title>A high quality draft genome assembly of the barn swallow (H. rustica rustica).</title>
        <authorList>
            <person name="Formenti G."/>
            <person name="Chiara M."/>
            <person name="Poveda L."/>
            <person name="Francoijs K.-J."/>
            <person name="Bonisoli-Alquati A."/>
            <person name="Canova L."/>
            <person name="Gianfranceschi L."/>
            <person name="Horner D.S."/>
            <person name="Saino N."/>
        </authorList>
    </citation>
    <scope>NUCLEOTIDE SEQUENCE [LARGE SCALE GENOMIC DNA]</scope>
    <source>
        <strain evidence="2">Chelidonia</strain>
        <tissue evidence="2">Blood</tissue>
    </source>
</reference>
<evidence type="ECO:0000313" key="2">
    <source>
        <dbReference type="EMBL" id="RMC05087.1"/>
    </source>
</evidence>
<feature type="compositionally biased region" description="Basic and acidic residues" evidence="1">
    <location>
        <begin position="65"/>
        <end position="78"/>
    </location>
</feature>
<protein>
    <submittedName>
        <fullName evidence="2">Uncharacterized protein</fullName>
    </submittedName>
</protein>
<keyword evidence="3" id="KW-1185">Reference proteome</keyword>
<evidence type="ECO:0000256" key="1">
    <source>
        <dbReference type="SAM" id="MobiDB-lite"/>
    </source>
</evidence>
<dbReference type="AlphaFoldDB" id="A0A3M0KD40"/>
<feature type="region of interest" description="Disordered" evidence="1">
    <location>
        <begin position="62"/>
        <end position="93"/>
    </location>
</feature>
<dbReference type="EMBL" id="QRBI01000123">
    <property type="protein sequence ID" value="RMC05087.1"/>
    <property type="molecule type" value="Genomic_DNA"/>
</dbReference>
<sequence>MLVPVLLFIKDLAHGTELNLSNSTDDSKLEGEVDRTDGSAVIQRDFNGLEKLDLLHVCSKAGVSGRDKSEKQKKPQDQKKRRSSAAEQLHEKQ</sequence>
<proteinExistence type="predicted"/>
<name>A0A3M0KD40_HIRRU</name>
<accession>A0A3M0KD40</accession>
<comment type="caution">
    <text evidence="2">The sequence shown here is derived from an EMBL/GenBank/DDBJ whole genome shotgun (WGS) entry which is preliminary data.</text>
</comment>
<dbReference type="Proteomes" id="UP000269221">
    <property type="component" value="Unassembled WGS sequence"/>
</dbReference>
<gene>
    <name evidence="2" type="ORF">DUI87_18269</name>
</gene>
<evidence type="ECO:0000313" key="3">
    <source>
        <dbReference type="Proteomes" id="UP000269221"/>
    </source>
</evidence>
<organism evidence="2 3">
    <name type="scientific">Hirundo rustica rustica</name>
    <dbReference type="NCBI Taxonomy" id="333673"/>
    <lineage>
        <taxon>Eukaryota</taxon>
        <taxon>Metazoa</taxon>
        <taxon>Chordata</taxon>
        <taxon>Craniata</taxon>
        <taxon>Vertebrata</taxon>
        <taxon>Euteleostomi</taxon>
        <taxon>Archelosauria</taxon>
        <taxon>Archosauria</taxon>
        <taxon>Dinosauria</taxon>
        <taxon>Saurischia</taxon>
        <taxon>Theropoda</taxon>
        <taxon>Coelurosauria</taxon>
        <taxon>Aves</taxon>
        <taxon>Neognathae</taxon>
        <taxon>Neoaves</taxon>
        <taxon>Telluraves</taxon>
        <taxon>Australaves</taxon>
        <taxon>Passeriformes</taxon>
        <taxon>Sylvioidea</taxon>
        <taxon>Hirundinidae</taxon>
        <taxon>Hirundo</taxon>
    </lineage>
</organism>